<dbReference type="RefSeq" id="WP_038050374.1">
    <property type="nucleotide sequence ID" value="NZ_JMFG01000036.1"/>
</dbReference>
<comment type="caution">
    <text evidence="2">The sequence shown here is derived from an EMBL/GenBank/DDBJ whole genome shotgun (WGS) entry which is preliminary data.</text>
</comment>
<proteinExistence type="predicted"/>
<evidence type="ECO:0000313" key="1">
    <source>
        <dbReference type="EMBL" id="HET47571.1"/>
    </source>
</evidence>
<keyword evidence="3" id="KW-1185">Reference proteome</keyword>
<dbReference type="EMBL" id="DSMR01000388">
    <property type="protein sequence ID" value="HET47571.1"/>
    <property type="molecule type" value="Genomic_DNA"/>
</dbReference>
<name>A0A062XWW6_9BACT</name>
<reference evidence="1" key="2">
    <citation type="journal article" date="2020" name="mSystems">
        <title>Genome- and Community-Level Interaction Insights into Carbon Utilization and Element Cycling Functions of Hydrothermarchaeota in Hydrothermal Sediment.</title>
        <authorList>
            <person name="Zhou Z."/>
            <person name="Liu Y."/>
            <person name="Xu W."/>
            <person name="Pan J."/>
            <person name="Luo Z.H."/>
            <person name="Li M."/>
        </authorList>
    </citation>
    <scope>NUCLEOTIDE SEQUENCE [LARGE SCALE GENOMIC DNA]</scope>
    <source>
        <strain evidence="1">SpSt-299</strain>
    </source>
</reference>
<accession>A0A062XWW6</accession>
<dbReference type="OrthoDB" id="9788988at2"/>
<protein>
    <recommendedName>
        <fullName evidence="4">Pilus assembly protein PilP</fullName>
    </recommendedName>
</protein>
<dbReference type="EMBL" id="JMFG01000036">
    <property type="protein sequence ID" value="KDA52990.1"/>
    <property type="molecule type" value="Genomic_DNA"/>
</dbReference>
<dbReference type="Proteomes" id="UP000027284">
    <property type="component" value="Unassembled WGS sequence"/>
</dbReference>
<sequence length="160" mass="17627">MKKPVLWLVGLIWAGWVASQTPAPTPRPEEKPIDTSTVERILAGEEEVAAGGGFTYDPAGRRDPFRSLLKGRSREEMGERPPGLPGMGVEEIRLQGIIKLPEGYVALIQGTDNMSYLIKPGTVLYDGTVEKIEPGKVTFKVNVADPRSLKPYREVVRTLQ</sequence>
<evidence type="ECO:0000313" key="2">
    <source>
        <dbReference type="EMBL" id="KDA52990.1"/>
    </source>
</evidence>
<reference evidence="2 3" key="1">
    <citation type="submission" date="2014-04" db="EMBL/GenBank/DDBJ databases">
        <title>The Genome Sequence of Thermoanaerobaculum aquaticum MP-01, The First Cultivated Group 23 Acidobacterium.</title>
        <authorList>
            <person name="Stamps B.W."/>
            <person name="Losey N.A."/>
            <person name="Lawson P.A."/>
            <person name="Stevenson B.S."/>
        </authorList>
    </citation>
    <scope>NUCLEOTIDE SEQUENCE [LARGE SCALE GENOMIC DNA]</scope>
    <source>
        <strain evidence="2 3">MP-01</strain>
    </source>
</reference>
<evidence type="ECO:0000313" key="3">
    <source>
        <dbReference type="Proteomes" id="UP000027284"/>
    </source>
</evidence>
<dbReference type="STRING" id="1312852.EG19_08315"/>
<evidence type="ECO:0008006" key="4">
    <source>
        <dbReference type="Google" id="ProtNLM"/>
    </source>
</evidence>
<organism evidence="2 3">
    <name type="scientific">Thermoanaerobaculum aquaticum</name>
    <dbReference type="NCBI Taxonomy" id="1312852"/>
    <lineage>
        <taxon>Bacteria</taxon>
        <taxon>Pseudomonadati</taxon>
        <taxon>Acidobacteriota</taxon>
        <taxon>Thermoanaerobaculia</taxon>
        <taxon>Thermoanaerobaculales</taxon>
        <taxon>Thermoanaerobaculaceae</taxon>
        <taxon>Thermoanaerobaculum</taxon>
    </lineage>
</organism>
<dbReference type="AlphaFoldDB" id="A0A062XWW6"/>
<gene>
    <name evidence="2" type="ORF">EG19_08315</name>
    <name evidence="1" type="ORF">ENQ31_05365</name>
</gene>